<sequence>MDLNKESEDKIKEQKHNDQPLEDEEECRILSLKRERDLAIQREIDFENNNINICNSPRLSITSSNSTDSNQGSPIVNSTNDTTCKTSSSTIHIDSSSPKTFSVSTSFSPPNFELDVSKSNINAAEDYKRKREERKKLQDEADRLEEEMKKKRNEEREKIRLERKQQEEEEEKREEENRRSRNEERQRKREQMKKELEMEEERIKKQREERLLRLKSQIAN</sequence>
<dbReference type="KEGG" id="dpp:DICPUDRAFT_93225"/>
<organism evidence="2 3">
    <name type="scientific">Dictyostelium purpureum</name>
    <name type="common">Slime mold</name>
    <dbReference type="NCBI Taxonomy" id="5786"/>
    <lineage>
        <taxon>Eukaryota</taxon>
        <taxon>Amoebozoa</taxon>
        <taxon>Evosea</taxon>
        <taxon>Eumycetozoa</taxon>
        <taxon>Dictyostelia</taxon>
        <taxon>Dictyosteliales</taxon>
        <taxon>Dictyosteliaceae</taxon>
        <taxon>Dictyostelium</taxon>
    </lineage>
</organism>
<feature type="region of interest" description="Disordered" evidence="1">
    <location>
        <begin position="1"/>
        <end position="25"/>
    </location>
</feature>
<reference evidence="3" key="1">
    <citation type="journal article" date="2011" name="Genome Biol.">
        <title>Comparative genomics of the social amoebae Dictyostelium discoideum and Dictyostelium purpureum.</title>
        <authorList>
            <consortium name="US DOE Joint Genome Institute (JGI-PGF)"/>
            <person name="Sucgang R."/>
            <person name="Kuo A."/>
            <person name="Tian X."/>
            <person name="Salerno W."/>
            <person name="Parikh A."/>
            <person name="Feasley C.L."/>
            <person name="Dalin E."/>
            <person name="Tu H."/>
            <person name="Huang E."/>
            <person name="Barry K."/>
            <person name="Lindquist E."/>
            <person name="Shapiro H."/>
            <person name="Bruce D."/>
            <person name="Schmutz J."/>
            <person name="Salamov A."/>
            <person name="Fey P."/>
            <person name="Gaudet P."/>
            <person name="Anjard C."/>
            <person name="Babu M.M."/>
            <person name="Basu S."/>
            <person name="Bushmanova Y."/>
            <person name="van der Wel H."/>
            <person name="Katoh-Kurasawa M."/>
            <person name="Dinh C."/>
            <person name="Coutinho P.M."/>
            <person name="Saito T."/>
            <person name="Elias M."/>
            <person name="Schaap P."/>
            <person name="Kay R.R."/>
            <person name="Henrissat B."/>
            <person name="Eichinger L."/>
            <person name="Rivero F."/>
            <person name="Putnam N.H."/>
            <person name="West C.M."/>
            <person name="Loomis W.F."/>
            <person name="Chisholm R.L."/>
            <person name="Shaulsky G."/>
            <person name="Strassmann J.E."/>
            <person name="Queller D.C."/>
            <person name="Kuspa A."/>
            <person name="Grigoriev I.V."/>
        </authorList>
    </citation>
    <scope>NUCLEOTIDE SEQUENCE [LARGE SCALE GENOMIC DNA]</scope>
    <source>
        <strain evidence="3">QSDP1</strain>
    </source>
</reference>
<feature type="compositionally biased region" description="Basic and acidic residues" evidence="1">
    <location>
        <begin position="125"/>
        <end position="166"/>
    </location>
</feature>
<keyword evidence="3" id="KW-1185">Reference proteome</keyword>
<dbReference type="GeneID" id="10506748"/>
<dbReference type="eggNOG" id="ENOG502RHI8">
    <property type="taxonomic scope" value="Eukaryota"/>
</dbReference>
<accession>F1A446</accession>
<dbReference type="Proteomes" id="UP000001064">
    <property type="component" value="Unassembled WGS sequence"/>
</dbReference>
<dbReference type="InParanoid" id="F1A446"/>
<feature type="compositionally biased region" description="Basic and acidic residues" evidence="1">
    <location>
        <begin position="174"/>
        <end position="212"/>
    </location>
</feature>
<feature type="compositionally biased region" description="Polar residues" evidence="1">
    <location>
        <begin position="56"/>
        <end position="85"/>
    </location>
</feature>
<evidence type="ECO:0000256" key="1">
    <source>
        <dbReference type="SAM" id="MobiDB-lite"/>
    </source>
</evidence>
<name>F1A446_DICPU</name>
<dbReference type="VEuPathDB" id="AmoebaDB:DICPUDRAFT_93225"/>
<dbReference type="EMBL" id="GL871497">
    <property type="protein sequence ID" value="EGC29030.1"/>
    <property type="molecule type" value="Genomic_DNA"/>
</dbReference>
<protein>
    <submittedName>
        <fullName evidence="2">Uncharacterized protein</fullName>
    </submittedName>
</protein>
<feature type="region of interest" description="Disordered" evidence="1">
    <location>
        <begin position="56"/>
        <end position="220"/>
    </location>
</feature>
<evidence type="ECO:0000313" key="2">
    <source>
        <dbReference type="EMBL" id="EGC29030.1"/>
    </source>
</evidence>
<dbReference type="AlphaFoldDB" id="F1A446"/>
<gene>
    <name evidence="2" type="ORF">DICPUDRAFT_93225</name>
</gene>
<proteinExistence type="predicted"/>
<feature type="compositionally biased region" description="Basic and acidic residues" evidence="1">
    <location>
        <begin position="1"/>
        <end position="19"/>
    </location>
</feature>
<dbReference type="RefSeq" id="XP_003294440.1">
    <property type="nucleotide sequence ID" value="XM_003294392.1"/>
</dbReference>
<feature type="compositionally biased region" description="Low complexity" evidence="1">
    <location>
        <begin position="86"/>
        <end position="110"/>
    </location>
</feature>
<evidence type="ECO:0000313" key="3">
    <source>
        <dbReference type="Proteomes" id="UP000001064"/>
    </source>
</evidence>